<reference evidence="1 2" key="1">
    <citation type="submission" date="2020-04" db="EMBL/GenBank/DDBJ databases">
        <title>Massilia sp. RP-1-19 isolated from soil.</title>
        <authorList>
            <person name="Dahal R.H."/>
        </authorList>
    </citation>
    <scope>NUCLEOTIDE SEQUENCE [LARGE SCALE GENOMIC DNA]</scope>
    <source>
        <strain evidence="1 2">RP-1-19</strain>
    </source>
</reference>
<name>A0A848HM79_9BURK</name>
<dbReference type="EMBL" id="JABBGG010000001">
    <property type="protein sequence ID" value="NML59608.1"/>
    <property type="molecule type" value="Genomic_DNA"/>
</dbReference>
<dbReference type="RefSeq" id="WP_169463337.1">
    <property type="nucleotide sequence ID" value="NZ_JABBGG010000001.1"/>
</dbReference>
<protein>
    <submittedName>
        <fullName evidence="1">Uncharacterized protein</fullName>
    </submittedName>
</protein>
<evidence type="ECO:0000313" key="1">
    <source>
        <dbReference type="EMBL" id="NML59608.1"/>
    </source>
</evidence>
<evidence type="ECO:0000313" key="2">
    <source>
        <dbReference type="Proteomes" id="UP000583752"/>
    </source>
</evidence>
<gene>
    <name evidence="1" type="ORF">HHL21_00575</name>
</gene>
<accession>A0A848HM79</accession>
<keyword evidence="2" id="KW-1185">Reference proteome</keyword>
<dbReference type="Proteomes" id="UP000583752">
    <property type="component" value="Unassembled WGS sequence"/>
</dbReference>
<organism evidence="1 2">
    <name type="scientific">Massilia polaris</name>
    <dbReference type="NCBI Taxonomy" id="2728846"/>
    <lineage>
        <taxon>Bacteria</taxon>
        <taxon>Pseudomonadati</taxon>
        <taxon>Pseudomonadota</taxon>
        <taxon>Betaproteobacteria</taxon>
        <taxon>Burkholderiales</taxon>
        <taxon>Oxalobacteraceae</taxon>
        <taxon>Telluria group</taxon>
        <taxon>Massilia</taxon>
    </lineage>
</organism>
<sequence>MKKSIHTSRWIWIGIGAIGVIAYTLLSRAAPVPGESCGLGMAPGTPGFAAAEERERAEVRKNGFLHVCEANLERYKISFEPMSRAYEDLAFPPVELARTPFSQFKSIGGMAEGVSKTKSRLYRGFQMPGGHIVTLFEHDMSADGTSISRNPADEPERINGMPARLSVLQAGAGDAISHLSWTEGRRYYELWIGANVAGSPLREQLFALASSLPRSSPACPNEIPPKEVVFGPDGMPVMEPPPASLTESEMKAYVDEFNRKNTPCRG</sequence>
<dbReference type="AlphaFoldDB" id="A0A848HM79"/>
<proteinExistence type="predicted"/>
<comment type="caution">
    <text evidence="1">The sequence shown here is derived from an EMBL/GenBank/DDBJ whole genome shotgun (WGS) entry which is preliminary data.</text>
</comment>